<accession>A0A0M9DGX4</accession>
<evidence type="ECO:0000256" key="6">
    <source>
        <dbReference type="SAM" id="Phobius"/>
    </source>
</evidence>
<evidence type="ECO:0000256" key="4">
    <source>
        <dbReference type="ARBA" id="ARBA00022989"/>
    </source>
</evidence>
<keyword evidence="2" id="KW-1003">Cell membrane</keyword>
<keyword evidence="9" id="KW-1185">Reference proteome</keyword>
<dbReference type="Pfam" id="PF06271">
    <property type="entry name" value="RDD"/>
    <property type="match status" value="1"/>
</dbReference>
<evidence type="ECO:0000256" key="1">
    <source>
        <dbReference type="ARBA" id="ARBA00004651"/>
    </source>
</evidence>
<keyword evidence="4 6" id="KW-1133">Transmembrane helix</keyword>
<dbReference type="PATRIC" id="fig|33935.3.peg.2613"/>
<keyword evidence="5 6" id="KW-0472">Membrane</keyword>
<organism evidence="8 9">
    <name type="scientific">Lysinibacillus macroides</name>
    <dbReference type="NCBI Taxonomy" id="33935"/>
    <lineage>
        <taxon>Bacteria</taxon>
        <taxon>Bacillati</taxon>
        <taxon>Bacillota</taxon>
        <taxon>Bacilli</taxon>
        <taxon>Bacillales</taxon>
        <taxon>Bacillaceae</taxon>
        <taxon>Lysinibacillus</taxon>
    </lineage>
</organism>
<comment type="subcellular location">
    <subcellularLocation>
        <location evidence="1">Cell membrane</location>
        <topology evidence="1">Multi-pass membrane protein</topology>
    </subcellularLocation>
</comment>
<sequence length="208" mass="24027">MTNNEIVMQGSPSMENNAVIEPSDISIKSKSYTLKTAGFWIRFWAFLLDGFIVSAVIGILINPIFYLMDWSLSESVWYAPISIITAILYYSYFVLMTKFFGQTLGKMVFGLRVISLKHDQLTWSDVLFRDWIGRVINNIFMPLYILVVIMPENQGLHDYFADTTVVHEKLYIEKAEAPTTVPQQEEITVAHKQEEKVELVKLEEKNEQ</sequence>
<comment type="caution">
    <text evidence="8">The sequence shown here is derived from an EMBL/GenBank/DDBJ whole genome shotgun (WGS) entry which is preliminary data.</text>
</comment>
<evidence type="ECO:0000313" key="8">
    <source>
        <dbReference type="EMBL" id="KOY81228.1"/>
    </source>
</evidence>
<dbReference type="OrthoDB" id="9793824at2"/>
<reference evidence="8 9" key="1">
    <citation type="submission" date="2015-07" db="EMBL/GenBank/DDBJ databases">
        <title>Genome sequencing project for genomic taxonomy and phylogenomics of Bacillus-like bacteria.</title>
        <authorList>
            <person name="Liu B."/>
            <person name="Wang J."/>
            <person name="Zhu Y."/>
            <person name="Liu G."/>
            <person name="Chen Q."/>
            <person name="Chen Z."/>
            <person name="Che J."/>
            <person name="Ge C."/>
            <person name="Shi H."/>
            <person name="Pan Z."/>
            <person name="Liu X."/>
        </authorList>
    </citation>
    <scope>NUCLEOTIDE SEQUENCE [LARGE SCALE GENOMIC DNA]</scope>
    <source>
        <strain evidence="8 9">DSM 54</strain>
    </source>
</reference>
<dbReference type="RefSeq" id="WP_053996468.1">
    <property type="nucleotide sequence ID" value="NZ_CP065643.1"/>
</dbReference>
<dbReference type="Proteomes" id="UP000037977">
    <property type="component" value="Unassembled WGS sequence"/>
</dbReference>
<evidence type="ECO:0000256" key="3">
    <source>
        <dbReference type="ARBA" id="ARBA00022692"/>
    </source>
</evidence>
<feature type="domain" description="RDD" evidence="7">
    <location>
        <begin position="36"/>
        <end position="161"/>
    </location>
</feature>
<evidence type="ECO:0000256" key="5">
    <source>
        <dbReference type="ARBA" id="ARBA00023136"/>
    </source>
</evidence>
<dbReference type="PANTHER" id="PTHR36115:SF9">
    <property type="entry name" value="LMO1584 PROTEIN"/>
    <property type="match status" value="1"/>
</dbReference>
<dbReference type="EMBL" id="LGCI01000010">
    <property type="protein sequence ID" value="KOY81228.1"/>
    <property type="molecule type" value="Genomic_DNA"/>
</dbReference>
<keyword evidence="3 6" id="KW-0812">Transmembrane</keyword>
<dbReference type="STRING" id="33935.ADM90_18980"/>
<dbReference type="AlphaFoldDB" id="A0A0M9DGX4"/>
<dbReference type="InterPro" id="IPR010432">
    <property type="entry name" value="RDD"/>
</dbReference>
<dbReference type="GO" id="GO:0005886">
    <property type="term" value="C:plasma membrane"/>
    <property type="evidence" value="ECO:0007669"/>
    <property type="project" value="UniProtKB-SubCell"/>
</dbReference>
<dbReference type="InterPro" id="IPR051791">
    <property type="entry name" value="Pra-immunoreactive"/>
</dbReference>
<gene>
    <name evidence="8" type="ORF">ADM90_18980</name>
</gene>
<feature type="transmembrane region" description="Helical" evidence="6">
    <location>
        <begin position="77"/>
        <end position="97"/>
    </location>
</feature>
<protein>
    <recommendedName>
        <fullName evidence="7">RDD domain-containing protein</fullName>
    </recommendedName>
</protein>
<name>A0A0M9DGX4_9BACI</name>
<evidence type="ECO:0000256" key="2">
    <source>
        <dbReference type="ARBA" id="ARBA00022475"/>
    </source>
</evidence>
<evidence type="ECO:0000313" key="9">
    <source>
        <dbReference type="Proteomes" id="UP000037977"/>
    </source>
</evidence>
<proteinExistence type="predicted"/>
<evidence type="ECO:0000259" key="7">
    <source>
        <dbReference type="Pfam" id="PF06271"/>
    </source>
</evidence>
<dbReference type="PANTHER" id="PTHR36115">
    <property type="entry name" value="PROLINE-RICH ANTIGEN HOMOLOG-RELATED"/>
    <property type="match status" value="1"/>
</dbReference>
<feature type="transmembrane region" description="Helical" evidence="6">
    <location>
        <begin position="39"/>
        <end position="65"/>
    </location>
</feature>